<comment type="caution">
    <text evidence="3">The sequence shown here is derived from an EMBL/GenBank/DDBJ whole genome shotgun (WGS) entry which is preliminary data.</text>
</comment>
<dbReference type="Pfam" id="PF14491">
    <property type="entry name" value="DUF4435"/>
    <property type="match status" value="1"/>
</dbReference>
<reference evidence="3" key="1">
    <citation type="submission" date="2023-05" db="EMBL/GenBank/DDBJ databases">
        <title>Whole genome sequence of Commensalibacter sp.</title>
        <authorList>
            <person name="Charoenyingcharoen P."/>
            <person name="Yukphan P."/>
        </authorList>
    </citation>
    <scope>NUCLEOTIDE SEQUENCE</scope>
    <source>
        <strain evidence="3">TBRC 10068</strain>
    </source>
</reference>
<evidence type="ECO:0000313" key="3">
    <source>
        <dbReference type="EMBL" id="MDI2112584.1"/>
    </source>
</evidence>
<feature type="domain" description="DUF4435" evidence="2">
    <location>
        <begin position="309"/>
        <end position="507"/>
    </location>
</feature>
<dbReference type="InterPro" id="IPR051396">
    <property type="entry name" value="Bact_Antivir_Def_Nuclease"/>
</dbReference>
<proteinExistence type="predicted"/>
<evidence type="ECO:0000313" key="4">
    <source>
        <dbReference type="Proteomes" id="UP001431775"/>
    </source>
</evidence>
<protein>
    <submittedName>
        <fullName evidence="3">DUF4435 domain-containing protein</fullName>
    </submittedName>
</protein>
<evidence type="ECO:0000259" key="2">
    <source>
        <dbReference type="Pfam" id="PF14491"/>
    </source>
</evidence>
<dbReference type="EMBL" id="JASBAN010000001">
    <property type="protein sequence ID" value="MDI2112584.1"/>
    <property type="molecule type" value="Genomic_DNA"/>
</dbReference>
<feature type="domain" description="ATPase AAA-type core" evidence="1">
    <location>
        <begin position="139"/>
        <end position="263"/>
    </location>
</feature>
<keyword evidence="4" id="KW-1185">Reference proteome</keyword>
<name>A0ABT6Q6Q9_9PROT</name>
<gene>
    <name evidence="3" type="ORF">QJV33_04660</name>
</gene>
<dbReference type="Proteomes" id="UP001431775">
    <property type="component" value="Unassembled WGS sequence"/>
</dbReference>
<evidence type="ECO:0000259" key="1">
    <source>
        <dbReference type="Pfam" id="PF13304"/>
    </source>
</evidence>
<dbReference type="Pfam" id="PF13304">
    <property type="entry name" value="AAA_21"/>
    <property type="match status" value="1"/>
</dbReference>
<dbReference type="InterPro" id="IPR027417">
    <property type="entry name" value="P-loop_NTPase"/>
</dbReference>
<dbReference type="CDD" id="cd00267">
    <property type="entry name" value="ABC_ATPase"/>
    <property type="match status" value="1"/>
</dbReference>
<dbReference type="PANTHER" id="PTHR43581">
    <property type="entry name" value="ATP/GTP PHOSPHATASE"/>
    <property type="match status" value="1"/>
</dbReference>
<dbReference type="InterPro" id="IPR029492">
    <property type="entry name" value="DUF4435"/>
</dbReference>
<dbReference type="RefSeq" id="WP_281462220.1">
    <property type="nucleotide sequence ID" value="NZ_JASBAN010000001.1"/>
</dbReference>
<dbReference type="InterPro" id="IPR003959">
    <property type="entry name" value="ATPase_AAA_core"/>
</dbReference>
<accession>A0ABT6Q6Q9</accession>
<dbReference type="SUPFAM" id="SSF52540">
    <property type="entry name" value="P-loop containing nucleoside triphosphate hydrolases"/>
    <property type="match status" value="1"/>
</dbReference>
<dbReference type="PANTHER" id="PTHR43581:SF2">
    <property type="entry name" value="EXCINUCLEASE ATPASE SUBUNIT"/>
    <property type="match status" value="1"/>
</dbReference>
<organism evidence="3 4">
    <name type="scientific">Commensalibacter nepenthis</name>
    <dbReference type="NCBI Taxonomy" id="3043872"/>
    <lineage>
        <taxon>Bacteria</taxon>
        <taxon>Pseudomonadati</taxon>
        <taxon>Pseudomonadota</taxon>
        <taxon>Alphaproteobacteria</taxon>
        <taxon>Acetobacterales</taxon>
        <taxon>Acetobacteraceae</taxon>
    </lineage>
</organism>
<sequence length="556" mass="62940">MNQSDERKLAPPASTTQVDKNAKLFTIKLPKKGALQEIDTPQSLLFIGANGSGKTRLGAWIDTESKQKERVHRISAQKSLAMPDDTQITSAQNAIDELYFGGKEEYRKQNKSNFRWNSKPAITPLDDYKKLLTYLFSEHAEKSIQYLQESKKSTQKVEPPITNIDKVQKTWEKFLPHRELIIGNAKVQTKIKGSESNVYNCSEMSDGERVIFYLIGQCLAAPENGIIIIDEPEIHLHKSIQVPLWREIESLRPDCLFIYMTHDVDFAAAFSDAKKIWLKNYDGKSWDWEEIPDVAGLPEALLIEILGSRKPVVFVEGENGSYDASLYRALLDDFLVIPSGSCSQVIQKVKALKESSQLHHMEVFGLIDRDRRTAAEITSLKDSGIYTLEVAEVENLFCVPEIITLISEKFERNPNEDKQAVEKFIIKAVKSELETQISLQVAGEIKYQLNCFNEKAKGIEGLTQALETLTSNIKNKIEKFYNNLSSQFNEAIDTHNYLLLLKLYNRKSLASQVSECLGLSNGEIQTLVLRMVKGKNSSKVKEALKPYFGEFASKIK</sequence>
<dbReference type="Gene3D" id="3.40.50.300">
    <property type="entry name" value="P-loop containing nucleotide triphosphate hydrolases"/>
    <property type="match status" value="1"/>
</dbReference>